<organism evidence="8 9">
    <name type="scientific">Erythrobacter dokdonensis DSW-74</name>
    <dbReference type="NCBI Taxonomy" id="1300349"/>
    <lineage>
        <taxon>Bacteria</taxon>
        <taxon>Pseudomonadati</taxon>
        <taxon>Pseudomonadota</taxon>
        <taxon>Alphaproteobacteria</taxon>
        <taxon>Sphingomonadales</taxon>
        <taxon>Erythrobacteraceae</taxon>
        <taxon>Erythrobacter/Porphyrobacter group</taxon>
        <taxon>Erythrobacter</taxon>
    </lineage>
</organism>
<dbReference type="PATRIC" id="fig|1300349.4.peg.992"/>
<dbReference type="STRING" id="1300349.I603_0996"/>
<evidence type="ECO:0000313" key="8">
    <source>
        <dbReference type="EMBL" id="OBV11553.1"/>
    </source>
</evidence>
<dbReference type="Proteomes" id="UP000092484">
    <property type="component" value="Unassembled WGS sequence"/>
</dbReference>
<evidence type="ECO:0000259" key="7">
    <source>
        <dbReference type="PROSITE" id="PS51471"/>
    </source>
</evidence>
<dbReference type="GO" id="GO:0051213">
    <property type="term" value="F:dioxygenase activity"/>
    <property type="evidence" value="ECO:0007669"/>
    <property type="project" value="UniProtKB-KW"/>
</dbReference>
<dbReference type="PANTHER" id="PTHR10869">
    <property type="entry name" value="PROLYL 4-HYDROXYLASE ALPHA SUBUNIT"/>
    <property type="match status" value="1"/>
</dbReference>
<dbReference type="AlphaFoldDB" id="A0A1A7BG85"/>
<dbReference type="EMBL" id="LZYB01000002">
    <property type="protein sequence ID" value="OBV11553.1"/>
    <property type="molecule type" value="Genomic_DNA"/>
</dbReference>
<dbReference type="Pfam" id="PF13640">
    <property type="entry name" value="2OG-FeII_Oxy_3"/>
    <property type="match status" value="1"/>
</dbReference>
<keyword evidence="3" id="KW-0847">Vitamin C</keyword>
<dbReference type="RefSeq" id="WP_068862733.1">
    <property type="nucleotide sequence ID" value="NZ_LZYB01000002.1"/>
</dbReference>
<sequence length="222" mass="24869">MTAAETVPDQQALALIGEKVRKRLAADPGVYPIENSHCELFAIGNFLSPVECTKLCAMIDEVARPSSLHELDYASGFRTSYSGDLDPHESFVKGISRRIDDLLGLDSAIGEAVQGQRYLPGQQFQPHNDWFYTSEKYWQLEKARGGQRSWTAMAYLNEVEAGGGTHFTRIGIEIEPKPGVLLIWNNALPDGRPNEGTMHAGMPVLKGAKYVITKWYRTRQWR</sequence>
<evidence type="ECO:0000256" key="5">
    <source>
        <dbReference type="ARBA" id="ARBA00023002"/>
    </source>
</evidence>
<proteinExistence type="predicted"/>
<protein>
    <submittedName>
        <fullName evidence="8">Prolyl 4-hydroxylase, alpha subunit</fullName>
    </submittedName>
</protein>
<accession>A0A1A7BG85</accession>
<keyword evidence="5" id="KW-0560">Oxidoreductase</keyword>
<comment type="cofactor">
    <cofactor evidence="1">
        <name>L-ascorbate</name>
        <dbReference type="ChEBI" id="CHEBI:38290"/>
    </cofactor>
</comment>
<keyword evidence="2" id="KW-0479">Metal-binding</keyword>
<dbReference type="SMART" id="SM00702">
    <property type="entry name" value="P4Hc"/>
    <property type="match status" value="1"/>
</dbReference>
<dbReference type="GO" id="GO:0016705">
    <property type="term" value="F:oxidoreductase activity, acting on paired donors, with incorporation or reduction of molecular oxygen"/>
    <property type="evidence" value="ECO:0007669"/>
    <property type="project" value="InterPro"/>
</dbReference>
<evidence type="ECO:0000256" key="6">
    <source>
        <dbReference type="ARBA" id="ARBA00023004"/>
    </source>
</evidence>
<dbReference type="GO" id="GO:0005506">
    <property type="term" value="F:iron ion binding"/>
    <property type="evidence" value="ECO:0007669"/>
    <property type="project" value="InterPro"/>
</dbReference>
<gene>
    <name evidence="8" type="ORF">I603_0996</name>
</gene>
<dbReference type="GO" id="GO:0031418">
    <property type="term" value="F:L-ascorbic acid binding"/>
    <property type="evidence" value="ECO:0007669"/>
    <property type="project" value="UniProtKB-KW"/>
</dbReference>
<dbReference type="InterPro" id="IPR045054">
    <property type="entry name" value="P4HA-like"/>
</dbReference>
<dbReference type="Gene3D" id="2.60.120.620">
    <property type="entry name" value="q2cbj1_9rhob like domain"/>
    <property type="match status" value="1"/>
</dbReference>
<reference evidence="8 9" key="1">
    <citation type="submission" date="2016-06" db="EMBL/GenBank/DDBJ databases">
        <title>Genome sequence of Porphyrobacter dokdonensis DSW-74.</title>
        <authorList>
            <person name="Kim J.F."/>
            <person name="Song J.Y."/>
        </authorList>
    </citation>
    <scope>NUCLEOTIDE SEQUENCE [LARGE SCALE GENOMIC DNA]</scope>
    <source>
        <strain evidence="8 9">DSW-74</strain>
    </source>
</reference>
<feature type="domain" description="Fe2OG dioxygenase" evidence="7">
    <location>
        <begin position="104"/>
        <end position="218"/>
    </location>
</feature>
<keyword evidence="6" id="KW-0408">Iron</keyword>
<evidence type="ECO:0000313" key="9">
    <source>
        <dbReference type="Proteomes" id="UP000092484"/>
    </source>
</evidence>
<evidence type="ECO:0000256" key="3">
    <source>
        <dbReference type="ARBA" id="ARBA00022896"/>
    </source>
</evidence>
<comment type="caution">
    <text evidence="8">The sequence shown here is derived from an EMBL/GenBank/DDBJ whole genome shotgun (WGS) entry which is preliminary data.</text>
</comment>
<evidence type="ECO:0000256" key="4">
    <source>
        <dbReference type="ARBA" id="ARBA00022964"/>
    </source>
</evidence>
<dbReference type="PANTHER" id="PTHR10869:SF246">
    <property type="entry name" value="TRANSMEMBRANE PROLYL 4-HYDROXYLASE"/>
    <property type="match status" value="1"/>
</dbReference>
<dbReference type="InterPro" id="IPR044862">
    <property type="entry name" value="Pro_4_hyd_alph_FE2OG_OXY"/>
</dbReference>
<evidence type="ECO:0000256" key="2">
    <source>
        <dbReference type="ARBA" id="ARBA00022723"/>
    </source>
</evidence>
<dbReference type="PROSITE" id="PS51471">
    <property type="entry name" value="FE2OG_OXY"/>
    <property type="match status" value="1"/>
</dbReference>
<name>A0A1A7BG85_9SPHN</name>
<keyword evidence="4" id="KW-0223">Dioxygenase</keyword>
<dbReference type="InterPro" id="IPR005123">
    <property type="entry name" value="Oxoglu/Fe-dep_dioxygenase_dom"/>
</dbReference>
<evidence type="ECO:0000256" key="1">
    <source>
        <dbReference type="ARBA" id="ARBA00001961"/>
    </source>
</evidence>
<keyword evidence="9" id="KW-1185">Reference proteome</keyword>
<dbReference type="InterPro" id="IPR006620">
    <property type="entry name" value="Pro_4_hyd_alph"/>
</dbReference>